<organism evidence="3 4">
    <name type="scientific">Rhodothermus marinus (strain ATCC 43812 / DSM 4252 / R-10)</name>
    <name type="common">Rhodothermus obamensis</name>
    <dbReference type="NCBI Taxonomy" id="518766"/>
    <lineage>
        <taxon>Bacteria</taxon>
        <taxon>Pseudomonadati</taxon>
        <taxon>Rhodothermota</taxon>
        <taxon>Rhodothermia</taxon>
        <taxon>Rhodothermales</taxon>
        <taxon>Rhodothermaceae</taxon>
        <taxon>Rhodothermus</taxon>
    </lineage>
</organism>
<dbReference type="AlphaFoldDB" id="D0MIE0"/>
<dbReference type="KEGG" id="rmr:Rmar_1359"/>
<evidence type="ECO:0000256" key="1">
    <source>
        <dbReference type="SAM" id="MobiDB-lite"/>
    </source>
</evidence>
<accession>D0MIE0</accession>
<reference evidence="3 4" key="1">
    <citation type="journal article" date="2009" name="Stand. Genomic Sci.">
        <title>Complete genome sequence of Rhodothermus marinus type strain (R-10).</title>
        <authorList>
            <person name="Nolan M."/>
            <person name="Tindall B.J."/>
            <person name="Pomrenke H."/>
            <person name="Lapidus A."/>
            <person name="Copeland A."/>
            <person name="Glavina Del Rio T."/>
            <person name="Lucas S."/>
            <person name="Chen F."/>
            <person name="Tice H."/>
            <person name="Cheng J.F."/>
            <person name="Saunders E."/>
            <person name="Han C."/>
            <person name="Bruce D."/>
            <person name="Goodwin L."/>
            <person name="Chain P."/>
            <person name="Pitluck S."/>
            <person name="Ovchinikova G."/>
            <person name="Pati A."/>
            <person name="Ivanova N."/>
            <person name="Mavromatis K."/>
            <person name="Chen A."/>
            <person name="Palaniappan K."/>
            <person name="Land M."/>
            <person name="Hauser L."/>
            <person name="Chang Y.J."/>
            <person name="Jeffries C.D."/>
            <person name="Brettin T."/>
            <person name="Goker M."/>
            <person name="Bristow J."/>
            <person name="Eisen J.A."/>
            <person name="Markowitz V."/>
            <person name="Hugenholtz P."/>
            <person name="Kyrpides N.C."/>
            <person name="Klenk H.P."/>
            <person name="Detter J.C."/>
        </authorList>
    </citation>
    <scope>NUCLEOTIDE SEQUENCE [LARGE SCALE GENOMIC DNA]</scope>
    <source>
        <strain evidence="4">ATCC 43812 / DSM 4252 / R-10</strain>
    </source>
</reference>
<name>D0MIE0_RHOM4</name>
<dbReference type="PROSITE" id="PS51257">
    <property type="entry name" value="PROKAR_LIPOPROTEIN"/>
    <property type="match status" value="1"/>
</dbReference>
<evidence type="ECO:0000256" key="2">
    <source>
        <dbReference type="SAM" id="SignalP"/>
    </source>
</evidence>
<sequence length="64" mass="6871">MRRLIYVLFAALFMVTVSACGQRAAEQQPEQPATEQEEAPAAVDTLQQDTSMAAPDTAAAAEQM</sequence>
<keyword evidence="4" id="KW-1185">Reference proteome</keyword>
<dbReference type="RefSeq" id="WP_012843859.1">
    <property type="nucleotide sequence ID" value="NC_013501.1"/>
</dbReference>
<dbReference type="EMBL" id="CP001807">
    <property type="protein sequence ID" value="ACY48248.1"/>
    <property type="molecule type" value="Genomic_DNA"/>
</dbReference>
<gene>
    <name evidence="3" type="ordered locus">Rmar_1359</name>
</gene>
<proteinExistence type="predicted"/>
<dbReference type="Proteomes" id="UP000002221">
    <property type="component" value="Chromosome"/>
</dbReference>
<evidence type="ECO:0000313" key="3">
    <source>
        <dbReference type="EMBL" id="ACY48248.1"/>
    </source>
</evidence>
<feature type="compositionally biased region" description="Low complexity" evidence="1">
    <location>
        <begin position="23"/>
        <end position="42"/>
    </location>
</feature>
<feature type="chain" id="PRO_5003011161" evidence="2">
    <location>
        <begin position="20"/>
        <end position="64"/>
    </location>
</feature>
<feature type="compositionally biased region" description="Low complexity" evidence="1">
    <location>
        <begin position="53"/>
        <end position="64"/>
    </location>
</feature>
<protein>
    <submittedName>
        <fullName evidence="3">Uncharacterized protein</fullName>
    </submittedName>
</protein>
<evidence type="ECO:0000313" key="4">
    <source>
        <dbReference type="Proteomes" id="UP000002221"/>
    </source>
</evidence>
<feature type="signal peptide" evidence="2">
    <location>
        <begin position="1"/>
        <end position="19"/>
    </location>
</feature>
<dbReference type="HOGENOM" id="CLU_2919759_0_0_10"/>
<keyword evidence="2" id="KW-0732">Signal</keyword>
<feature type="region of interest" description="Disordered" evidence="1">
    <location>
        <begin position="23"/>
        <end position="64"/>
    </location>
</feature>